<feature type="compositionally biased region" description="Low complexity" evidence="1">
    <location>
        <begin position="43"/>
        <end position="55"/>
    </location>
</feature>
<dbReference type="AlphaFoldDB" id="I0IHT3"/>
<dbReference type="KEGG" id="phm:PSMK_26620"/>
<keyword evidence="3" id="KW-1185">Reference proteome</keyword>
<sequence length="68" mass="7587">MGRGGSEEVGRRRSEEAEKRGSEEVGRRRSEEVGKRRSQQSELDAPPALLTAPLPRFLTFSFPASLPF</sequence>
<reference evidence="2 3" key="1">
    <citation type="submission" date="2012-02" db="EMBL/GenBank/DDBJ databases">
        <title>Complete genome sequence of Phycisphaera mikurensis NBRC 102666.</title>
        <authorList>
            <person name="Ankai A."/>
            <person name="Hosoyama A."/>
            <person name="Terui Y."/>
            <person name="Sekine M."/>
            <person name="Fukai R."/>
            <person name="Kato Y."/>
            <person name="Nakamura S."/>
            <person name="Yamada-Narita S."/>
            <person name="Kawakoshi A."/>
            <person name="Fukunaga Y."/>
            <person name="Yamazaki S."/>
            <person name="Fujita N."/>
        </authorList>
    </citation>
    <scope>NUCLEOTIDE SEQUENCE [LARGE SCALE GENOMIC DNA]</scope>
    <source>
        <strain evidence="3">NBRC 102666 / KCTC 22515 / FYK2301M01</strain>
    </source>
</reference>
<organism evidence="2 3">
    <name type="scientific">Phycisphaera mikurensis (strain NBRC 102666 / KCTC 22515 / FYK2301M01)</name>
    <dbReference type="NCBI Taxonomy" id="1142394"/>
    <lineage>
        <taxon>Bacteria</taxon>
        <taxon>Pseudomonadati</taxon>
        <taxon>Planctomycetota</taxon>
        <taxon>Phycisphaerae</taxon>
        <taxon>Phycisphaerales</taxon>
        <taxon>Phycisphaeraceae</taxon>
        <taxon>Phycisphaera</taxon>
    </lineage>
</organism>
<evidence type="ECO:0000313" key="2">
    <source>
        <dbReference type="EMBL" id="BAM04821.1"/>
    </source>
</evidence>
<gene>
    <name evidence="2" type="ordered locus">PSMK_26620</name>
</gene>
<dbReference type="Proteomes" id="UP000007881">
    <property type="component" value="Chromosome"/>
</dbReference>
<evidence type="ECO:0000313" key="3">
    <source>
        <dbReference type="Proteomes" id="UP000007881"/>
    </source>
</evidence>
<protein>
    <submittedName>
        <fullName evidence="2">Uncharacterized protein</fullName>
    </submittedName>
</protein>
<feature type="region of interest" description="Disordered" evidence="1">
    <location>
        <begin position="1"/>
        <end position="56"/>
    </location>
</feature>
<accession>I0IHT3</accession>
<evidence type="ECO:0000256" key="1">
    <source>
        <dbReference type="SAM" id="MobiDB-lite"/>
    </source>
</evidence>
<dbReference type="STRING" id="1142394.PSMK_26620"/>
<name>I0IHT3_PHYMF</name>
<dbReference type="HOGENOM" id="CLU_2790371_0_0_0"/>
<proteinExistence type="predicted"/>
<feature type="compositionally biased region" description="Basic and acidic residues" evidence="1">
    <location>
        <begin position="1"/>
        <end position="35"/>
    </location>
</feature>
<dbReference type="EMBL" id="AP012338">
    <property type="protein sequence ID" value="BAM04821.1"/>
    <property type="molecule type" value="Genomic_DNA"/>
</dbReference>